<proteinExistence type="predicted"/>
<keyword evidence="3" id="KW-1185">Reference proteome</keyword>
<feature type="transmembrane region" description="Helical" evidence="1">
    <location>
        <begin position="910"/>
        <end position="932"/>
    </location>
</feature>
<feature type="transmembrane region" description="Helical" evidence="1">
    <location>
        <begin position="525"/>
        <end position="546"/>
    </location>
</feature>
<feature type="transmembrane region" description="Helical" evidence="1">
    <location>
        <begin position="428"/>
        <end position="453"/>
    </location>
</feature>
<dbReference type="SUPFAM" id="SSF82714">
    <property type="entry name" value="Multidrug efflux transporter AcrB TolC docking domain, DN and DC subdomains"/>
    <property type="match status" value="2"/>
</dbReference>
<feature type="transmembrane region" description="Helical" evidence="1">
    <location>
        <begin position="363"/>
        <end position="383"/>
    </location>
</feature>
<organism evidence="2 3">
    <name type="scientific">Castellaniella daejeonensis</name>
    <dbReference type="NCBI Taxonomy" id="659013"/>
    <lineage>
        <taxon>Bacteria</taxon>
        <taxon>Pseudomonadati</taxon>
        <taxon>Pseudomonadota</taxon>
        <taxon>Betaproteobacteria</taxon>
        <taxon>Burkholderiales</taxon>
        <taxon>Alcaligenaceae</taxon>
        <taxon>Castellaniella</taxon>
    </lineage>
</organism>
<feature type="transmembrane region" description="Helical" evidence="1">
    <location>
        <begin position="884"/>
        <end position="904"/>
    </location>
</feature>
<dbReference type="Gene3D" id="3.30.70.1440">
    <property type="entry name" value="Multidrug efflux transporter AcrB pore domain"/>
    <property type="match status" value="1"/>
</dbReference>
<evidence type="ECO:0000256" key="1">
    <source>
        <dbReference type="SAM" id="Phobius"/>
    </source>
</evidence>
<feature type="transmembrane region" description="Helical" evidence="1">
    <location>
        <begin position="984"/>
        <end position="1008"/>
    </location>
</feature>
<dbReference type="PANTHER" id="PTHR32063:SF18">
    <property type="entry name" value="CATION EFFLUX SYSTEM PROTEIN"/>
    <property type="match status" value="1"/>
</dbReference>
<evidence type="ECO:0000313" key="2">
    <source>
        <dbReference type="EMBL" id="GAA0221182.1"/>
    </source>
</evidence>
<dbReference type="PRINTS" id="PR00702">
    <property type="entry name" value="ACRIFLAVINRP"/>
</dbReference>
<feature type="transmembrane region" description="Helical" evidence="1">
    <location>
        <begin position="389"/>
        <end position="416"/>
    </location>
</feature>
<comment type="caution">
    <text evidence="2">The sequence shown here is derived from an EMBL/GenBank/DDBJ whole genome shotgun (WGS) entry which is preliminary data.</text>
</comment>
<reference evidence="3" key="1">
    <citation type="journal article" date="2019" name="Int. J. Syst. Evol. Microbiol.">
        <title>The Global Catalogue of Microorganisms (GCM) 10K type strain sequencing project: providing services to taxonomists for standard genome sequencing and annotation.</title>
        <authorList>
            <consortium name="The Broad Institute Genomics Platform"/>
            <consortium name="The Broad Institute Genome Sequencing Center for Infectious Disease"/>
            <person name="Wu L."/>
            <person name="Ma J."/>
        </authorList>
    </citation>
    <scope>NUCLEOTIDE SEQUENCE [LARGE SCALE GENOMIC DNA]</scope>
    <source>
        <strain evidence="3">JCM 16240</strain>
    </source>
</reference>
<sequence length="1021" mass="111924">MSRFNLSRLALAHQQFVLFSIIVFVRSGGYAYFHLGQAEDPDFTVRSMMIQANWPGATVGQMEGQVADKLEKKLQTLAELDNVKTMVQPGSVRLMVTLRDDLSPAAVPEAWYQVRKKIGDMQYTLPRGVQGPFFNDEFGTTYGNIFVLTGQDFSYAQLKDYADTAREAFLRVPDVDQVSLLGDQDQRIYIEYANAKLAALGIDPDQIVQTLKAINAVQPAGVAQTRDQQVRIQVSGNFDSVQAIRDLGIQAKGQIFRLGDVASVTRGYVDPPASRMYFNGVPALGLAISMRSGGDVLELGKGLQAVADTLRQRFPIGVSLDTVSDQPRVVRDAVDEFTESLYEAVGIVLVVCFLSLGLRTGFVVALCIPFVLAVTFFVMYLGGIDLQRISLGALIIGLGLMVDDAIIAVEVMVLKLEEGWDRVRAASFAYVSTAFPMLTGTLITVAGFLPVFLARTSSAEYTRSLFEVVGVSLIVSWFVAVLVTPYIGFKLLPDFGGRAHDEHAVYQGVFYRRFRGLVGWCVKRSMLVVAVTVLLFVVSVALFRWVPKQFFPSSDRPELIVDLWFPQNVSFDEIRRQSQVLEQTLLGDEDIVSVTTYAGRGSPRFYLPLNVQTQTNLAELVVMTKGIAQRERTLLKIQDLLGTELPGVRGRVTRLENGPPVGYPIQLRLSGTDDAQLLQIADEVMARLRTRRDIRDVNMDWGERITTLRVDVNQDQARTLGVSSRGIAQALQTSVTGLDVTQYYEGDETLDVVMRLTDAGRSDLDRLKDLYIHTRSGAFVPLTQIATLHVSSESSMRWRRNGVPTVTVQADVANGAQANDVSAAIWPAIQTYAATLPPGYDIVLGGTLESSQRSQAAIKTVLPLVGIVVLFLLMIQLQHMGKMLLVVLTAPLGMIGVTAIMLAFRIPFGFVAMLGVLALFGMIIRNSVILIVQIGQAQSEGVPLHEAIIESSVHRLRPILLTAASAVLAMIPLTQSVFWGPMAWAIMGGLTGATLLTLLFLPAAYALAFRSGGHEKKGEQG</sequence>
<keyword evidence="1" id="KW-1133">Transmembrane helix</keyword>
<keyword evidence="1" id="KW-0472">Membrane</keyword>
<dbReference type="Gene3D" id="3.30.70.1320">
    <property type="entry name" value="Multidrug efflux transporter AcrB pore domain like"/>
    <property type="match status" value="1"/>
</dbReference>
<feature type="transmembrane region" description="Helical" evidence="1">
    <location>
        <begin position="959"/>
        <end position="978"/>
    </location>
</feature>
<dbReference type="Pfam" id="PF00873">
    <property type="entry name" value="ACR_tran"/>
    <property type="match status" value="1"/>
</dbReference>
<dbReference type="RefSeq" id="WP_343820135.1">
    <property type="nucleotide sequence ID" value="NZ_BAAAFN010000006.1"/>
</dbReference>
<dbReference type="Proteomes" id="UP001501176">
    <property type="component" value="Unassembled WGS sequence"/>
</dbReference>
<gene>
    <name evidence="2" type="primary">mexK</name>
    <name evidence="2" type="ORF">GCM10009125_07820</name>
</gene>
<dbReference type="Gene3D" id="1.20.1640.10">
    <property type="entry name" value="Multidrug efflux transporter AcrB transmembrane domain"/>
    <property type="match status" value="2"/>
</dbReference>
<keyword evidence="1" id="KW-0812">Transmembrane</keyword>
<dbReference type="Gene3D" id="3.30.2090.10">
    <property type="entry name" value="Multidrug efflux transporter AcrB TolC docking domain, DN and DC subdomains"/>
    <property type="match status" value="2"/>
</dbReference>
<protein>
    <submittedName>
        <fullName evidence="2">Multidrug efflux RND transporter permease subunit MexK</fullName>
    </submittedName>
</protein>
<dbReference type="InterPro" id="IPR001036">
    <property type="entry name" value="Acrflvin-R"/>
</dbReference>
<dbReference type="Gene3D" id="3.30.70.1430">
    <property type="entry name" value="Multidrug efflux transporter AcrB pore domain"/>
    <property type="match status" value="2"/>
</dbReference>
<dbReference type="InterPro" id="IPR027463">
    <property type="entry name" value="AcrB_DN_DC_subdom"/>
</dbReference>
<evidence type="ECO:0000313" key="3">
    <source>
        <dbReference type="Proteomes" id="UP001501176"/>
    </source>
</evidence>
<accession>A0ABP3D1X2</accession>
<name>A0ABP3D1X2_9BURK</name>
<feature type="transmembrane region" description="Helical" evidence="1">
    <location>
        <begin position="465"/>
        <end position="489"/>
    </location>
</feature>
<dbReference type="SUPFAM" id="SSF82693">
    <property type="entry name" value="Multidrug efflux transporter AcrB pore domain, PN1, PN2, PC1 and PC2 subdomains"/>
    <property type="match status" value="2"/>
</dbReference>
<dbReference type="SUPFAM" id="SSF82866">
    <property type="entry name" value="Multidrug efflux transporter AcrB transmembrane domain"/>
    <property type="match status" value="2"/>
</dbReference>
<dbReference type="PANTHER" id="PTHR32063">
    <property type="match status" value="1"/>
</dbReference>
<dbReference type="EMBL" id="BAAAFN010000006">
    <property type="protein sequence ID" value="GAA0221182.1"/>
    <property type="molecule type" value="Genomic_DNA"/>
</dbReference>